<comment type="function">
    <text evidence="10">Involved in the gluconeogenesis. Catalyzes the conversion of oxaloacetate (OAA) to phosphoenolpyruvate (PEP) through direct phosphoryl transfer between the nucleoside triphosphate and OAA.</text>
</comment>
<dbReference type="Proteomes" id="UP000435036">
    <property type="component" value="Unassembled WGS sequence"/>
</dbReference>
<evidence type="ECO:0000256" key="6">
    <source>
        <dbReference type="ARBA" id="ARBA00022793"/>
    </source>
</evidence>
<dbReference type="Gene3D" id="3.40.449.10">
    <property type="entry name" value="Phosphoenolpyruvate Carboxykinase, domain 1"/>
    <property type="match status" value="1"/>
</dbReference>
<keyword evidence="11" id="KW-0418">Kinase</keyword>
<feature type="binding site" evidence="10">
    <location>
        <position position="191"/>
    </location>
    <ligand>
        <name>substrate</name>
    </ligand>
</feature>
<dbReference type="GO" id="GO:0046872">
    <property type="term" value="F:metal ion binding"/>
    <property type="evidence" value="ECO:0007669"/>
    <property type="project" value="UniProtKB-KW"/>
</dbReference>
<keyword evidence="5 10" id="KW-0547">Nucleotide-binding</keyword>
<feature type="binding site" evidence="10">
    <location>
        <position position="197"/>
    </location>
    <ligand>
        <name>ATP</name>
        <dbReference type="ChEBI" id="CHEBI:30616"/>
    </ligand>
</feature>
<dbReference type="RefSeq" id="WP_160367172.1">
    <property type="nucleotide sequence ID" value="NZ_WSQA01000001.1"/>
</dbReference>
<dbReference type="NCBIfam" id="TIGR00224">
    <property type="entry name" value="pckA"/>
    <property type="match status" value="1"/>
</dbReference>
<evidence type="ECO:0000256" key="1">
    <source>
        <dbReference type="ARBA" id="ARBA00004742"/>
    </source>
</evidence>
<feature type="binding site" evidence="10">
    <location>
        <position position="57"/>
    </location>
    <ligand>
        <name>substrate</name>
    </ligand>
</feature>
<dbReference type="PANTHER" id="PTHR30031">
    <property type="entry name" value="PHOSPHOENOLPYRUVATE CARBOXYKINASE ATP"/>
    <property type="match status" value="1"/>
</dbReference>
<sequence>MTNVISIQLEALGIRPVEPIYVQLPVPELIEHAVKQNQGNLTNSGALSFTTGKFTGRSPESRFIVQDQFTIDQVNWGKVNKAMTSSLFDDLQQRVSQYLSRIPLYLRTVQACNHKAYAQEVLVVCEKPVQSHFVDNMFIERDPKQEKPIDWTVLVASDLSLPDYEQLGLPTAHCVAIDLSRQLILIIGTAYTGEIKKGVFSALNYVLPLKHNVLTMHCSANVGENNDTALFFGLSGTGKTTLSSDEGRLLIGDDEHGWADNEIFNFEGGCYAKGIGLNAQQEPQIYNAVKFGALIENANFIPGTREIDYNDSSITENLRVSYPLHFIDKVSDKGCAKAPKHIFFLSADAFGVLPPISKLTPEQAMFYFINGYTAKVAGTEMGVKTPTATFSACFGAAFLPLHPMRYAEMLKQRLENHPDIQVWLVNTGWVAGPYGVGRRIPLKYTRGLIRAAMENNLGEAGYEMHNIFNLQIPRECPDIPSELLNPKKMWANQDGYIEMAEKLKGMFEANYVQYVKLEEA</sequence>
<feature type="binding site" evidence="10">
    <location>
        <position position="282"/>
    </location>
    <ligand>
        <name>ATP</name>
        <dbReference type="ChEBI" id="CHEBI:30616"/>
    </ligand>
</feature>
<comment type="similarity">
    <text evidence="2 10">Belongs to the phosphoenolpyruvate carboxykinase (ATP) family.</text>
</comment>
<keyword evidence="10" id="KW-0464">Manganese</keyword>
<evidence type="ECO:0000313" key="11">
    <source>
        <dbReference type="EMBL" id="MVZ60525.1"/>
    </source>
</evidence>
<dbReference type="InterPro" id="IPR008210">
    <property type="entry name" value="PEP_carboxykinase_N"/>
</dbReference>
<dbReference type="GO" id="GO:0005524">
    <property type="term" value="F:ATP binding"/>
    <property type="evidence" value="ECO:0007669"/>
    <property type="project" value="UniProtKB-UniRule"/>
</dbReference>
<feature type="binding site" evidence="10">
    <location>
        <position position="197"/>
    </location>
    <ligand>
        <name>Mn(2+)</name>
        <dbReference type="ChEBI" id="CHEBI:29035"/>
    </ligand>
</feature>
<dbReference type="GO" id="GO:0016301">
    <property type="term" value="F:kinase activity"/>
    <property type="evidence" value="ECO:0007669"/>
    <property type="project" value="UniProtKB-KW"/>
</dbReference>
<feature type="binding site" evidence="10">
    <location>
        <position position="217"/>
    </location>
    <ligand>
        <name>Mn(2+)</name>
        <dbReference type="ChEBI" id="CHEBI:29035"/>
    </ligand>
</feature>
<keyword evidence="10" id="KW-0963">Cytoplasm</keyword>
<feature type="binding site" evidence="10">
    <location>
        <position position="254"/>
    </location>
    <ligand>
        <name>Mn(2+)</name>
        <dbReference type="ChEBI" id="CHEBI:29035"/>
    </ligand>
</feature>
<evidence type="ECO:0000256" key="5">
    <source>
        <dbReference type="ARBA" id="ARBA00022741"/>
    </source>
</evidence>
<accession>A0A6N8KSY1</accession>
<dbReference type="HAMAP" id="MF_00453">
    <property type="entry name" value="PEPCK_ATP"/>
    <property type="match status" value="1"/>
</dbReference>
<feature type="binding site" evidence="10">
    <location>
        <position position="197"/>
    </location>
    <ligand>
        <name>substrate</name>
    </ligand>
</feature>
<dbReference type="SUPFAM" id="SSF53795">
    <property type="entry name" value="PEP carboxykinase-like"/>
    <property type="match status" value="1"/>
</dbReference>
<dbReference type="OrthoDB" id="9806325at2"/>
<keyword evidence="12" id="KW-1185">Reference proteome</keyword>
<dbReference type="UniPathway" id="UPA00138"/>
<name>A0A6N8KSY1_9SPHI</name>
<dbReference type="Gene3D" id="3.90.228.20">
    <property type="match status" value="1"/>
</dbReference>
<dbReference type="AlphaFoldDB" id="A0A6N8KSY1"/>
<organism evidence="11 12">
    <name type="scientific">Sphingobacterium humi</name>
    <dbReference type="NCBI Taxonomy" id="1796905"/>
    <lineage>
        <taxon>Bacteria</taxon>
        <taxon>Pseudomonadati</taxon>
        <taxon>Bacteroidota</taxon>
        <taxon>Sphingobacteriia</taxon>
        <taxon>Sphingobacteriales</taxon>
        <taxon>Sphingobacteriaceae</taxon>
        <taxon>Sphingobacterium</taxon>
    </lineage>
</organism>
<dbReference type="Gene3D" id="2.170.8.10">
    <property type="entry name" value="Phosphoenolpyruvate Carboxykinase, domain 2"/>
    <property type="match status" value="1"/>
</dbReference>
<dbReference type="GO" id="GO:0006094">
    <property type="term" value="P:gluconeogenesis"/>
    <property type="evidence" value="ECO:0007669"/>
    <property type="project" value="UniProtKB-UniRule"/>
</dbReference>
<evidence type="ECO:0000256" key="9">
    <source>
        <dbReference type="ARBA" id="ARBA00047371"/>
    </source>
</evidence>
<dbReference type="PIRSF" id="PIRSF006294">
    <property type="entry name" value="PEP_crbxkin"/>
    <property type="match status" value="1"/>
</dbReference>
<dbReference type="InterPro" id="IPR001272">
    <property type="entry name" value="PEP_carboxykinase_ATP"/>
</dbReference>
<keyword evidence="7 10" id="KW-0067">ATP-binding</keyword>
<feature type="binding site" evidence="10">
    <location>
        <position position="217"/>
    </location>
    <ligand>
        <name>ATP</name>
        <dbReference type="ChEBI" id="CHEBI:30616"/>
    </ligand>
</feature>
<keyword evidence="4 10" id="KW-0312">Gluconeogenesis</keyword>
<dbReference type="PANTHER" id="PTHR30031:SF0">
    <property type="entry name" value="PHOSPHOENOLPYRUVATE CARBOXYKINASE (ATP)"/>
    <property type="match status" value="1"/>
</dbReference>
<dbReference type="EC" id="4.1.1.49" evidence="3 10"/>
<reference evidence="11 12" key="1">
    <citation type="submission" date="2019-12" db="EMBL/GenBank/DDBJ databases">
        <authorList>
            <person name="Dong K."/>
        </authorList>
    </citation>
    <scope>NUCLEOTIDE SEQUENCE [LARGE SCALE GENOMIC DNA]</scope>
    <source>
        <strain evidence="11 12">JCM 31225</strain>
    </source>
</reference>
<evidence type="ECO:0000256" key="3">
    <source>
        <dbReference type="ARBA" id="ARBA00012363"/>
    </source>
</evidence>
<dbReference type="Pfam" id="PF01293">
    <property type="entry name" value="PEPCK_ATP"/>
    <property type="match status" value="1"/>
</dbReference>
<feature type="binding site" evidence="10">
    <location>
        <begin position="439"/>
        <end position="440"/>
    </location>
    <ligand>
        <name>ATP</name>
        <dbReference type="ChEBI" id="CHEBI:30616"/>
    </ligand>
</feature>
<keyword evidence="11" id="KW-0670">Pyruvate</keyword>
<evidence type="ECO:0000256" key="8">
    <source>
        <dbReference type="ARBA" id="ARBA00023239"/>
    </source>
</evidence>
<feature type="binding site" evidence="10">
    <location>
        <position position="445"/>
    </location>
    <ligand>
        <name>ATP</name>
        <dbReference type="ChEBI" id="CHEBI:30616"/>
    </ligand>
</feature>
<keyword evidence="10" id="KW-0479">Metal-binding</keyword>
<keyword evidence="8 10" id="KW-0456">Lyase</keyword>
<feature type="binding site" evidence="10">
    <location>
        <position position="319"/>
    </location>
    <ligand>
        <name>substrate</name>
    </ligand>
</feature>
<evidence type="ECO:0000256" key="2">
    <source>
        <dbReference type="ARBA" id="ARBA00006052"/>
    </source>
</evidence>
<evidence type="ECO:0000256" key="10">
    <source>
        <dbReference type="HAMAP-Rule" id="MF_00453"/>
    </source>
</evidence>
<dbReference type="GO" id="GO:0005829">
    <property type="term" value="C:cytosol"/>
    <property type="evidence" value="ECO:0007669"/>
    <property type="project" value="TreeGrafter"/>
</dbReference>
<evidence type="ECO:0000313" key="12">
    <source>
        <dbReference type="Proteomes" id="UP000435036"/>
    </source>
</evidence>
<comment type="subcellular location">
    <subcellularLocation>
        <location evidence="10">Cytoplasm</location>
    </subcellularLocation>
</comment>
<feature type="binding site" evidence="10">
    <location>
        <begin position="233"/>
        <end position="241"/>
    </location>
    <ligand>
        <name>ATP</name>
        <dbReference type="ChEBI" id="CHEBI:30616"/>
    </ligand>
</feature>
<dbReference type="InterPro" id="IPR013035">
    <property type="entry name" value="PEP_carboxykinase_C"/>
</dbReference>
<dbReference type="EMBL" id="WSQA01000001">
    <property type="protein sequence ID" value="MVZ60525.1"/>
    <property type="molecule type" value="Genomic_DNA"/>
</dbReference>
<dbReference type="GO" id="GO:0004612">
    <property type="term" value="F:phosphoenolpyruvate carboxykinase (ATP) activity"/>
    <property type="evidence" value="ECO:0007669"/>
    <property type="project" value="UniProtKB-UniRule"/>
</dbReference>
<dbReference type="NCBIfam" id="NF006820">
    <property type="entry name" value="PRK09344.1-2"/>
    <property type="match status" value="1"/>
</dbReference>
<proteinExistence type="inferred from homology"/>
<comment type="caution">
    <text evidence="11">The sequence shown here is derived from an EMBL/GenBank/DDBJ whole genome shotgun (WGS) entry which is preliminary data.</text>
</comment>
<dbReference type="NCBIfam" id="NF006821">
    <property type="entry name" value="PRK09344.1-3"/>
    <property type="match status" value="1"/>
</dbReference>
<feature type="binding site" evidence="10">
    <location>
        <position position="319"/>
    </location>
    <ligand>
        <name>ATP</name>
        <dbReference type="ChEBI" id="CHEBI:30616"/>
    </ligand>
</feature>
<evidence type="ECO:0000256" key="4">
    <source>
        <dbReference type="ARBA" id="ARBA00022432"/>
    </source>
</evidence>
<keyword evidence="11" id="KW-0808">Transferase</keyword>
<comment type="catalytic activity">
    <reaction evidence="9 10">
        <text>oxaloacetate + ATP = phosphoenolpyruvate + ADP + CO2</text>
        <dbReference type="Rhea" id="RHEA:18617"/>
        <dbReference type="ChEBI" id="CHEBI:16452"/>
        <dbReference type="ChEBI" id="CHEBI:16526"/>
        <dbReference type="ChEBI" id="CHEBI:30616"/>
        <dbReference type="ChEBI" id="CHEBI:58702"/>
        <dbReference type="ChEBI" id="CHEBI:456216"/>
        <dbReference type="EC" id="4.1.1.49"/>
    </reaction>
</comment>
<comment type="pathway">
    <text evidence="1 10">Carbohydrate biosynthesis; gluconeogenesis.</text>
</comment>
<gene>
    <name evidence="10 11" type="primary">pckA</name>
    <name evidence="11" type="ORF">GQF63_00675</name>
</gene>
<evidence type="ECO:0000256" key="7">
    <source>
        <dbReference type="ARBA" id="ARBA00022840"/>
    </source>
</evidence>
<dbReference type="SUPFAM" id="SSF68923">
    <property type="entry name" value="PEP carboxykinase N-terminal domain"/>
    <property type="match status" value="1"/>
</dbReference>
<comment type="cofactor">
    <cofactor evidence="10">
        <name>Mn(2+)</name>
        <dbReference type="ChEBI" id="CHEBI:29035"/>
    </cofactor>
    <text evidence="10">Binds 1 Mn(2+) ion per subunit.</text>
</comment>
<keyword evidence="6 10" id="KW-0210">Decarboxylase</keyword>
<protein>
    <recommendedName>
        <fullName evidence="3 10">Phosphoenolpyruvate carboxykinase (ATP)</fullName>
        <shortName evidence="10">PCK</shortName>
        <shortName evidence="10">PEP carboxykinase</shortName>
        <shortName evidence="10">PEPCK</shortName>
        <ecNumber evidence="3 10">4.1.1.49</ecNumber>
    </recommendedName>
</protein>